<protein>
    <submittedName>
        <fullName evidence="2">Uncharacterized protein</fullName>
    </submittedName>
</protein>
<reference evidence="3" key="1">
    <citation type="journal article" date="2017" name="Nat. Commun.">
        <title>The North American bullfrog draft genome provides insight into hormonal regulation of long noncoding RNA.</title>
        <authorList>
            <person name="Hammond S.A."/>
            <person name="Warren R.L."/>
            <person name="Vandervalk B.P."/>
            <person name="Kucuk E."/>
            <person name="Khan H."/>
            <person name="Gibb E.A."/>
            <person name="Pandoh P."/>
            <person name="Kirk H."/>
            <person name="Zhao Y."/>
            <person name="Jones M."/>
            <person name="Mungall A.J."/>
            <person name="Coope R."/>
            <person name="Pleasance S."/>
            <person name="Moore R.A."/>
            <person name="Holt R.A."/>
            <person name="Round J.M."/>
            <person name="Ohora S."/>
            <person name="Walle B.V."/>
            <person name="Veldhoen N."/>
            <person name="Helbing C.C."/>
            <person name="Birol I."/>
        </authorList>
    </citation>
    <scope>NUCLEOTIDE SEQUENCE [LARGE SCALE GENOMIC DNA]</scope>
</reference>
<name>A0A2G9QFA1_AQUCT</name>
<evidence type="ECO:0000313" key="2">
    <source>
        <dbReference type="EMBL" id="PIO13791.1"/>
    </source>
</evidence>
<gene>
    <name evidence="2" type="ORF">AB205_0116510</name>
</gene>
<dbReference type="OrthoDB" id="10573127at2759"/>
<dbReference type="AlphaFoldDB" id="A0A2G9QFA1"/>
<dbReference type="EMBL" id="KZ059675">
    <property type="protein sequence ID" value="PIO13791.1"/>
    <property type="molecule type" value="Genomic_DNA"/>
</dbReference>
<sequence length="180" mass="19961">MLLLDPYLLYLLLDPSSLTTWSGNSEDRILVLASCITPEPHSGSHCRIQDPAMSPRCVCEPSNSKSETHTIHTVHCNLTDYITVSNNFTSLLSLVFCPVPCMQFYIINTVLSAWKLMIVHSNQNHPFTSKAALDQLENSDKKLESLAELSNSDSWGNPSSNNESNDSDNSATEQISVFLI</sequence>
<evidence type="ECO:0000313" key="3">
    <source>
        <dbReference type="Proteomes" id="UP000228934"/>
    </source>
</evidence>
<organism evidence="2 3">
    <name type="scientific">Aquarana catesbeiana</name>
    <name type="common">American bullfrog</name>
    <name type="synonym">Rana catesbeiana</name>
    <dbReference type="NCBI Taxonomy" id="8400"/>
    <lineage>
        <taxon>Eukaryota</taxon>
        <taxon>Metazoa</taxon>
        <taxon>Chordata</taxon>
        <taxon>Craniata</taxon>
        <taxon>Vertebrata</taxon>
        <taxon>Euteleostomi</taxon>
        <taxon>Amphibia</taxon>
        <taxon>Batrachia</taxon>
        <taxon>Anura</taxon>
        <taxon>Neobatrachia</taxon>
        <taxon>Ranoidea</taxon>
        <taxon>Ranidae</taxon>
        <taxon>Aquarana</taxon>
    </lineage>
</organism>
<feature type="compositionally biased region" description="Low complexity" evidence="1">
    <location>
        <begin position="157"/>
        <end position="170"/>
    </location>
</feature>
<dbReference type="Proteomes" id="UP000228934">
    <property type="component" value="Unassembled WGS sequence"/>
</dbReference>
<feature type="region of interest" description="Disordered" evidence="1">
    <location>
        <begin position="147"/>
        <end position="172"/>
    </location>
</feature>
<proteinExistence type="predicted"/>
<evidence type="ECO:0000256" key="1">
    <source>
        <dbReference type="SAM" id="MobiDB-lite"/>
    </source>
</evidence>
<accession>A0A2G9QFA1</accession>
<keyword evidence="3" id="KW-1185">Reference proteome</keyword>